<proteinExistence type="predicted"/>
<evidence type="ECO:0000313" key="3">
    <source>
        <dbReference type="Proteomes" id="UP000198507"/>
    </source>
</evidence>
<evidence type="ECO:0000256" key="1">
    <source>
        <dbReference type="SAM" id="MobiDB-lite"/>
    </source>
</evidence>
<organism evidence="2 3">
    <name type="scientific">Geodermatophilus poikilotrophus</name>
    <dbReference type="NCBI Taxonomy" id="1333667"/>
    <lineage>
        <taxon>Bacteria</taxon>
        <taxon>Bacillati</taxon>
        <taxon>Actinomycetota</taxon>
        <taxon>Actinomycetes</taxon>
        <taxon>Geodermatophilales</taxon>
        <taxon>Geodermatophilaceae</taxon>
        <taxon>Geodermatophilus</taxon>
    </lineage>
</organism>
<evidence type="ECO:0000313" key="2">
    <source>
        <dbReference type="EMBL" id="SES67000.1"/>
    </source>
</evidence>
<gene>
    <name evidence="2" type="ORF">SAMN04488546_0044</name>
</gene>
<protein>
    <submittedName>
        <fullName evidence="2">Uncharacterized protein</fullName>
    </submittedName>
</protein>
<sequence length="257" mass="28633">MDPSCRQRCPRLGRAATWSGTVRWYRRPAAPSTDRNRPLHATGHGARSASGPPEKHQDQVSHTSCTQEPPQLVVTSYRRTVSTIASMGNRGTPEYRARQRERKRRQQAQQSPTTKVRSAPKEAGGRPERRAAATACGWCGGPITARARGPIPKWCSATCRHRAWEQTRAAASGRAAVQIVERRVQVPTRQPLTRHDWPQALAELAAQLNDGRIYDRDLAGLSAALDAVLAAYHCRDPVGFRAAEAHHPTWRLRDRPR</sequence>
<accession>A0A1H9YDF7</accession>
<dbReference type="Proteomes" id="UP000198507">
    <property type="component" value="Unassembled WGS sequence"/>
</dbReference>
<feature type="region of interest" description="Disordered" evidence="1">
    <location>
        <begin position="27"/>
        <end position="130"/>
    </location>
</feature>
<feature type="compositionally biased region" description="Polar residues" evidence="1">
    <location>
        <begin position="60"/>
        <end position="86"/>
    </location>
</feature>
<feature type="compositionally biased region" description="Basic and acidic residues" evidence="1">
    <location>
        <begin position="119"/>
        <end position="130"/>
    </location>
</feature>
<keyword evidence="3" id="KW-1185">Reference proteome</keyword>
<dbReference type="AlphaFoldDB" id="A0A1H9YDF7"/>
<reference evidence="3" key="1">
    <citation type="submission" date="2016-10" db="EMBL/GenBank/DDBJ databases">
        <authorList>
            <person name="Varghese N."/>
            <person name="Submissions S."/>
        </authorList>
    </citation>
    <scope>NUCLEOTIDE SEQUENCE [LARGE SCALE GENOMIC DNA]</scope>
    <source>
        <strain evidence="3">DSM 44209</strain>
    </source>
</reference>
<name>A0A1H9YDF7_9ACTN</name>
<dbReference type="EMBL" id="FOIE01000001">
    <property type="protein sequence ID" value="SES67000.1"/>
    <property type="molecule type" value="Genomic_DNA"/>
</dbReference>